<dbReference type="STRING" id="1330018.A0A167GUG4"/>
<evidence type="ECO:0000313" key="1">
    <source>
        <dbReference type="EMBL" id="KZO90921.1"/>
    </source>
</evidence>
<dbReference type="EMBL" id="KV417332">
    <property type="protein sequence ID" value="KZO90921.1"/>
    <property type="molecule type" value="Genomic_DNA"/>
</dbReference>
<reference evidence="1 2" key="1">
    <citation type="journal article" date="2016" name="Mol. Biol. Evol.">
        <title>Comparative Genomics of Early-Diverging Mushroom-Forming Fungi Provides Insights into the Origins of Lignocellulose Decay Capabilities.</title>
        <authorList>
            <person name="Nagy L.G."/>
            <person name="Riley R."/>
            <person name="Tritt A."/>
            <person name="Adam C."/>
            <person name="Daum C."/>
            <person name="Floudas D."/>
            <person name="Sun H."/>
            <person name="Yadav J.S."/>
            <person name="Pangilinan J."/>
            <person name="Larsson K.H."/>
            <person name="Matsuura K."/>
            <person name="Barry K."/>
            <person name="Labutti K."/>
            <person name="Kuo R."/>
            <person name="Ohm R.A."/>
            <person name="Bhattacharya S.S."/>
            <person name="Shirouzu T."/>
            <person name="Yoshinaga Y."/>
            <person name="Martin F.M."/>
            <person name="Grigoriev I.V."/>
            <person name="Hibbett D.S."/>
        </authorList>
    </citation>
    <scope>NUCLEOTIDE SEQUENCE [LARGE SCALE GENOMIC DNA]</scope>
    <source>
        <strain evidence="1 2">TUFC12733</strain>
    </source>
</reference>
<keyword evidence="2" id="KW-1185">Reference proteome</keyword>
<sequence>MLVYVSERLRCGGRPTHDNAPYDINRLSPAEFEKELKAVLPICLELTPVDEEDLDFDSLSENLNLSEDSSVSNKEVRFWADTVLHATKDVPRFTTLKRQELWVVKYESTSARLELLLYTTSEPQWLMYAKPDPTMPANSPMHGMLSQPILRSTGKKGFFDGPWEFGLPVTEKFGVKVEGMGKLVPSFKSSLGLQDGSIDETAWDKWKMIVDADDVDPLDFDISGVYKLLPDCGETAHSLHQRVQKAPDGKDVFFCHPRRGDFAREDLIATFAKSWREHGAKGVEKVHVSVKRAWVRAEGLDVKYVQEGGSSFAVPAGPVHFQVNVEQCK</sequence>
<accession>A0A167GUG4</accession>
<protein>
    <submittedName>
        <fullName evidence="1">Uncharacterized protein</fullName>
    </submittedName>
</protein>
<evidence type="ECO:0000313" key="2">
    <source>
        <dbReference type="Proteomes" id="UP000076738"/>
    </source>
</evidence>
<dbReference type="Proteomes" id="UP000076738">
    <property type="component" value="Unassembled WGS sequence"/>
</dbReference>
<dbReference type="OrthoDB" id="423221at2759"/>
<proteinExistence type="predicted"/>
<dbReference type="AlphaFoldDB" id="A0A167GUG4"/>
<gene>
    <name evidence="1" type="ORF">CALVIDRAFT_568697</name>
</gene>
<organism evidence="1 2">
    <name type="scientific">Calocera viscosa (strain TUFC12733)</name>
    <dbReference type="NCBI Taxonomy" id="1330018"/>
    <lineage>
        <taxon>Eukaryota</taxon>
        <taxon>Fungi</taxon>
        <taxon>Dikarya</taxon>
        <taxon>Basidiomycota</taxon>
        <taxon>Agaricomycotina</taxon>
        <taxon>Dacrymycetes</taxon>
        <taxon>Dacrymycetales</taxon>
        <taxon>Dacrymycetaceae</taxon>
        <taxon>Calocera</taxon>
    </lineage>
</organism>
<name>A0A167GUG4_CALVF</name>